<evidence type="ECO:0000259" key="9">
    <source>
        <dbReference type="Pfam" id="PF02953"/>
    </source>
</evidence>
<dbReference type="Gene3D" id="1.10.287.810">
    <property type="entry name" value="Mitochondrial import inner membrane translocase subunit tim13 like domains"/>
    <property type="match status" value="1"/>
</dbReference>
<feature type="domain" description="Tim10-like" evidence="9">
    <location>
        <begin position="21"/>
        <end position="81"/>
    </location>
</feature>
<evidence type="ECO:0000256" key="5">
    <source>
        <dbReference type="ARBA" id="ARBA00023010"/>
    </source>
</evidence>
<dbReference type="InterPro" id="IPR004217">
    <property type="entry name" value="Tim10-like"/>
</dbReference>
<keyword evidence="7 8" id="KW-1015">Disulfide bond</keyword>
<evidence type="ECO:0000313" key="11">
    <source>
        <dbReference type="Proteomes" id="UP000001568"/>
    </source>
</evidence>
<dbReference type="eggNOG" id="KOG3479">
    <property type="taxonomic scope" value="Eukaryota"/>
</dbReference>
<dbReference type="EMBL" id="CP000600">
    <property type="protein sequence ID" value="ABP01046.1"/>
    <property type="molecule type" value="Genomic_DNA"/>
</dbReference>
<comment type="subcellular location">
    <subcellularLocation>
        <location evidence="8">Mitochondrion inner membrane</location>
        <topology evidence="8">Peripheral membrane protein</topology>
        <orientation evidence="8">Intermembrane side</orientation>
    </subcellularLocation>
</comment>
<keyword evidence="2" id="KW-0479">Metal-binding</keyword>
<keyword evidence="3" id="KW-0862">Zinc</keyword>
<dbReference type="STRING" id="436017.A4SB82"/>
<dbReference type="GO" id="GO:0015031">
    <property type="term" value="P:protein transport"/>
    <property type="evidence" value="ECO:0007669"/>
    <property type="project" value="UniProtKB-KW"/>
</dbReference>
<dbReference type="InterPro" id="IPR035427">
    <property type="entry name" value="Tim10-like_dom_sf"/>
</dbReference>
<keyword evidence="8" id="KW-0143">Chaperone</keyword>
<dbReference type="SUPFAM" id="SSF144122">
    <property type="entry name" value="Tim10-like"/>
    <property type="match status" value="1"/>
</dbReference>
<evidence type="ECO:0000256" key="4">
    <source>
        <dbReference type="ARBA" id="ARBA00022927"/>
    </source>
</evidence>
<dbReference type="OrthoDB" id="1551503at2759"/>
<evidence type="ECO:0000313" key="10">
    <source>
        <dbReference type="EMBL" id="ABP01046.1"/>
    </source>
</evidence>
<evidence type="ECO:0000256" key="7">
    <source>
        <dbReference type="ARBA" id="ARBA00023157"/>
    </source>
</evidence>
<name>A4SB82_OSTLU</name>
<evidence type="ECO:0000256" key="6">
    <source>
        <dbReference type="ARBA" id="ARBA00023128"/>
    </source>
</evidence>
<evidence type="ECO:0000256" key="8">
    <source>
        <dbReference type="RuleBase" id="RU367043"/>
    </source>
</evidence>
<reference evidence="10 11" key="1">
    <citation type="journal article" date="2007" name="Proc. Natl. Acad. Sci. U.S.A.">
        <title>The tiny eukaryote Ostreococcus provides genomic insights into the paradox of plankton speciation.</title>
        <authorList>
            <person name="Palenik B."/>
            <person name="Grimwood J."/>
            <person name="Aerts A."/>
            <person name="Rouze P."/>
            <person name="Salamov A."/>
            <person name="Putnam N."/>
            <person name="Dupont C."/>
            <person name="Jorgensen R."/>
            <person name="Derelle E."/>
            <person name="Rombauts S."/>
            <person name="Zhou K."/>
            <person name="Otillar R."/>
            <person name="Merchant S.S."/>
            <person name="Podell S."/>
            <person name="Gaasterland T."/>
            <person name="Napoli C."/>
            <person name="Gendler K."/>
            <person name="Manuell A."/>
            <person name="Tai V."/>
            <person name="Vallon O."/>
            <person name="Piganeau G."/>
            <person name="Jancek S."/>
            <person name="Heijde M."/>
            <person name="Jabbari K."/>
            <person name="Bowler C."/>
            <person name="Lohr M."/>
            <person name="Robbens S."/>
            <person name="Werner G."/>
            <person name="Dubchak I."/>
            <person name="Pazour G.J."/>
            <person name="Ren Q."/>
            <person name="Paulsen I."/>
            <person name="Delwiche C."/>
            <person name="Schmutz J."/>
            <person name="Rokhsar D."/>
            <person name="Van de Peer Y."/>
            <person name="Moreau H."/>
            <person name="Grigoriev I.V."/>
        </authorList>
    </citation>
    <scope>NUCLEOTIDE SEQUENCE [LARGE SCALE GENOMIC DNA]</scope>
    <source>
        <strain evidence="10 11">CCE9901</strain>
    </source>
</reference>
<dbReference type="GO" id="GO:0005743">
    <property type="term" value="C:mitochondrial inner membrane"/>
    <property type="evidence" value="ECO:0007669"/>
    <property type="project" value="UniProtKB-SubCell"/>
</dbReference>
<keyword evidence="1 8" id="KW-0813">Transport</keyword>
<dbReference type="GeneID" id="5006631"/>
<comment type="subunit">
    <text evidence="8">Heterohexamer.</text>
</comment>
<keyword evidence="8" id="KW-0999">Mitochondrion inner membrane</keyword>
<organism evidence="10 11">
    <name type="scientific">Ostreococcus lucimarinus (strain CCE9901)</name>
    <dbReference type="NCBI Taxonomy" id="436017"/>
    <lineage>
        <taxon>Eukaryota</taxon>
        <taxon>Viridiplantae</taxon>
        <taxon>Chlorophyta</taxon>
        <taxon>Mamiellophyceae</taxon>
        <taxon>Mamiellales</taxon>
        <taxon>Bathycoccaceae</taxon>
        <taxon>Ostreococcus</taxon>
    </lineage>
</organism>
<dbReference type="GO" id="GO:0007005">
    <property type="term" value="P:mitochondrion organization"/>
    <property type="evidence" value="ECO:0007669"/>
    <property type="project" value="EnsemblPlants"/>
</dbReference>
<comment type="domain">
    <text evidence="8">The twin CX3C motif contains 4 conserved Cys residues that form 2 disulfide bonds in the mitochondrial intermembrane space.</text>
</comment>
<dbReference type="GO" id="GO:0046872">
    <property type="term" value="F:metal ion binding"/>
    <property type="evidence" value="ECO:0007669"/>
    <property type="project" value="UniProtKB-KW"/>
</dbReference>
<proteinExistence type="inferred from homology"/>
<keyword evidence="8" id="KW-0472">Membrane</keyword>
<comment type="function">
    <text evidence="8">Mitochondrial intermembrane chaperone that participates in the import and insertion of some multi-pass transmembrane proteins into the mitochondrial inner membrane. Also required for the transfer of beta-barrel precursors from the TOM complex to the sorting and assembly machinery (SAM complex) of the outer membrane. Acts as a chaperone-like protein that protects the hydrophobic precursors from aggregation and guide them through the mitochondrial intermembrane space.</text>
</comment>
<evidence type="ECO:0000256" key="1">
    <source>
        <dbReference type="ARBA" id="ARBA00022448"/>
    </source>
</evidence>
<gene>
    <name evidence="10" type="ORF">OSTLU_13482</name>
</gene>
<evidence type="ECO:0000256" key="2">
    <source>
        <dbReference type="ARBA" id="ARBA00022723"/>
    </source>
</evidence>
<keyword evidence="4 8" id="KW-0653">Protein transport</keyword>
<keyword evidence="5 8" id="KW-0811">Translocation</keyword>
<comment type="similarity">
    <text evidence="8">Belongs to the small Tim family.</text>
</comment>
<dbReference type="InterPro" id="IPR050673">
    <property type="entry name" value="Mito_inner_translocase_sub"/>
</dbReference>
<dbReference type="AlphaFoldDB" id="A4SB82"/>
<dbReference type="PANTHER" id="PTHR13172">
    <property type="entry name" value="MITOCHONDRIAL IMPORT INNER MEMBRANE TRANSLOCASE SUBUNIT TIM9B"/>
    <property type="match status" value="1"/>
</dbReference>
<dbReference type="HOGENOM" id="CLU_141397_3_2_1"/>
<dbReference type="KEGG" id="olu:OSTLU_13482"/>
<accession>A4SB82</accession>
<evidence type="ECO:0000256" key="3">
    <source>
        <dbReference type="ARBA" id="ARBA00022833"/>
    </source>
</evidence>
<dbReference type="Proteomes" id="UP000001568">
    <property type="component" value="Chromosome 20"/>
</dbReference>
<dbReference type="Pfam" id="PF02953">
    <property type="entry name" value="zf-Tim10_DDP"/>
    <property type="match status" value="1"/>
</dbReference>
<keyword evidence="11" id="KW-1185">Reference proteome</keyword>
<dbReference type="OMA" id="QDFLRMY"/>
<dbReference type="RefSeq" id="XP_001422729.1">
    <property type="nucleotide sequence ID" value="XM_001422692.1"/>
</dbReference>
<dbReference type="Gramene" id="ABP01046">
    <property type="protein sequence ID" value="ABP01046"/>
    <property type="gene ID" value="OSTLU_13482"/>
</dbReference>
<sequence>MDPAMLDGFPEEDKAKMMGMIEAMQTRDSLKMYNNLVERCFSTCVQSFRRKTLEKDEERCVSKCCEKFLKHSARTSVRFAELNAQSMQQMGGPPQ</sequence>
<keyword evidence="6 8" id="KW-0496">Mitochondrion</keyword>
<protein>
    <recommendedName>
        <fullName evidence="8">Mitochondrial import inner membrane translocase subunit</fullName>
    </recommendedName>
</protein>